<evidence type="ECO:0000256" key="5">
    <source>
        <dbReference type="SAM" id="MobiDB-lite"/>
    </source>
</evidence>
<evidence type="ECO:0000256" key="1">
    <source>
        <dbReference type="ARBA" id="ARBA00010641"/>
    </source>
</evidence>
<dbReference type="InterPro" id="IPR039425">
    <property type="entry name" value="RNA_pol_sigma-70-like"/>
</dbReference>
<keyword evidence="9" id="KW-1185">Reference proteome</keyword>
<evidence type="ECO:0000313" key="9">
    <source>
        <dbReference type="Proteomes" id="UP001232750"/>
    </source>
</evidence>
<evidence type="ECO:0000259" key="6">
    <source>
        <dbReference type="Pfam" id="PF04542"/>
    </source>
</evidence>
<dbReference type="Pfam" id="PF08281">
    <property type="entry name" value="Sigma70_r4_2"/>
    <property type="match status" value="1"/>
</dbReference>
<dbReference type="InterPro" id="IPR007627">
    <property type="entry name" value="RNA_pol_sigma70_r2"/>
</dbReference>
<feature type="domain" description="RNA polymerase sigma factor 70 region 4 type 2" evidence="7">
    <location>
        <begin position="110"/>
        <end position="162"/>
    </location>
</feature>
<name>A0ABT7DKK1_9ACTN</name>
<dbReference type="Gene3D" id="1.10.1740.10">
    <property type="match status" value="1"/>
</dbReference>
<comment type="similarity">
    <text evidence="1">Belongs to the sigma-70 factor family. ECF subfamily.</text>
</comment>
<protein>
    <submittedName>
        <fullName evidence="8">Sigma-70 family RNA polymerase sigma factor</fullName>
    </submittedName>
</protein>
<dbReference type="InterPro" id="IPR013249">
    <property type="entry name" value="RNA_pol_sigma70_r4_t2"/>
</dbReference>
<dbReference type="Pfam" id="PF04542">
    <property type="entry name" value="Sigma70_r2"/>
    <property type="match status" value="1"/>
</dbReference>
<dbReference type="RefSeq" id="WP_283831402.1">
    <property type="nucleotide sequence ID" value="NZ_JASJEU010000008.1"/>
</dbReference>
<feature type="domain" description="RNA polymerase sigma-70 region 2" evidence="6">
    <location>
        <begin position="15"/>
        <end position="81"/>
    </location>
</feature>
<reference evidence="8 9" key="1">
    <citation type="submission" date="2023-05" db="EMBL/GenBank/DDBJ databases">
        <title>Gordonibacter KGMB12511T sp. nov., isolated from faeces of healthy Korean.</title>
        <authorList>
            <person name="Kim H.S."/>
            <person name="Kim J.-S."/>
            <person name="Suh M.K."/>
            <person name="Eom M.K."/>
            <person name="Do H.E."/>
            <person name="Lee J.-S."/>
        </authorList>
    </citation>
    <scope>NUCLEOTIDE SEQUENCE [LARGE SCALE GENOMIC DNA]</scope>
    <source>
        <strain evidence="8 9">KGMB12511</strain>
    </source>
</reference>
<comment type="caution">
    <text evidence="8">The sequence shown here is derived from an EMBL/GenBank/DDBJ whole genome shotgun (WGS) entry which is preliminary data.</text>
</comment>
<dbReference type="InterPro" id="IPR013325">
    <property type="entry name" value="RNA_pol_sigma_r2"/>
</dbReference>
<dbReference type="InterPro" id="IPR013324">
    <property type="entry name" value="RNA_pol_sigma_r3/r4-like"/>
</dbReference>
<dbReference type="NCBIfam" id="TIGR02937">
    <property type="entry name" value="sigma70-ECF"/>
    <property type="match status" value="1"/>
</dbReference>
<dbReference type="SUPFAM" id="SSF88946">
    <property type="entry name" value="Sigma2 domain of RNA polymerase sigma factors"/>
    <property type="match status" value="1"/>
</dbReference>
<dbReference type="PANTHER" id="PTHR43133:SF60">
    <property type="entry name" value="RNA POLYMERASE SIGMA FACTOR SIGV"/>
    <property type="match status" value="1"/>
</dbReference>
<evidence type="ECO:0000259" key="7">
    <source>
        <dbReference type="Pfam" id="PF08281"/>
    </source>
</evidence>
<keyword evidence="3" id="KW-0731">Sigma factor</keyword>
<dbReference type="Proteomes" id="UP001232750">
    <property type="component" value="Unassembled WGS sequence"/>
</dbReference>
<keyword evidence="2" id="KW-0805">Transcription regulation</keyword>
<keyword evidence="4" id="KW-0804">Transcription</keyword>
<evidence type="ECO:0000313" key="8">
    <source>
        <dbReference type="EMBL" id="MDJ1650052.1"/>
    </source>
</evidence>
<dbReference type="PANTHER" id="PTHR43133">
    <property type="entry name" value="RNA POLYMERASE ECF-TYPE SIGMA FACTO"/>
    <property type="match status" value="1"/>
</dbReference>
<evidence type="ECO:0000256" key="4">
    <source>
        <dbReference type="ARBA" id="ARBA00023163"/>
    </source>
</evidence>
<dbReference type="Gene3D" id="1.10.10.10">
    <property type="entry name" value="Winged helix-like DNA-binding domain superfamily/Winged helix DNA-binding domain"/>
    <property type="match status" value="1"/>
</dbReference>
<evidence type="ECO:0000256" key="3">
    <source>
        <dbReference type="ARBA" id="ARBA00023082"/>
    </source>
</evidence>
<gene>
    <name evidence="8" type="ORF">QNJ86_04515</name>
</gene>
<feature type="region of interest" description="Disordered" evidence="5">
    <location>
        <begin position="84"/>
        <end position="104"/>
    </location>
</feature>
<dbReference type="SUPFAM" id="SSF88659">
    <property type="entry name" value="Sigma3 and sigma4 domains of RNA polymerase sigma factors"/>
    <property type="match status" value="1"/>
</dbReference>
<sequence>MPHRTGAPDRSPERLVRDYADLVLRVCYTYLRTTADAEDVCQDTLLKLICREEPFNGPDHERAWVIRVASNACKNLLRSRGAHPEVGLSSAPEPEAAPEPDEAALARRDERVLEAVMALPLPQREAVYLHYYEGYPTREVARIVGATDDAVRQRLSRARARLRDDLKGDYDDFPA</sequence>
<proteinExistence type="inferred from homology"/>
<dbReference type="InterPro" id="IPR014284">
    <property type="entry name" value="RNA_pol_sigma-70_dom"/>
</dbReference>
<accession>A0ABT7DKK1</accession>
<dbReference type="EMBL" id="JASJEU010000008">
    <property type="protein sequence ID" value="MDJ1650052.1"/>
    <property type="molecule type" value="Genomic_DNA"/>
</dbReference>
<evidence type="ECO:0000256" key="2">
    <source>
        <dbReference type="ARBA" id="ARBA00023015"/>
    </source>
</evidence>
<dbReference type="InterPro" id="IPR036388">
    <property type="entry name" value="WH-like_DNA-bd_sf"/>
</dbReference>
<organism evidence="8 9">
    <name type="scientific">Gordonibacter faecis</name>
    <dbReference type="NCBI Taxonomy" id="3047475"/>
    <lineage>
        <taxon>Bacteria</taxon>
        <taxon>Bacillati</taxon>
        <taxon>Actinomycetota</taxon>
        <taxon>Coriobacteriia</taxon>
        <taxon>Eggerthellales</taxon>
        <taxon>Eggerthellaceae</taxon>
        <taxon>Gordonibacter</taxon>
    </lineage>
</organism>